<reference evidence="2 3" key="1">
    <citation type="journal article" date="2016" name="Genome Biol. Evol.">
        <title>Gene Family Evolution Reflects Adaptation to Soil Environmental Stressors in the Genome of the Collembolan Orchesella cincta.</title>
        <authorList>
            <person name="Faddeeva-Vakhrusheva A."/>
            <person name="Derks M.F."/>
            <person name="Anvar S.Y."/>
            <person name="Agamennone V."/>
            <person name="Suring W."/>
            <person name="Smit S."/>
            <person name="van Straalen N.M."/>
            <person name="Roelofs D."/>
        </authorList>
    </citation>
    <scope>NUCLEOTIDE SEQUENCE [LARGE SCALE GENOMIC DNA]</scope>
    <source>
        <tissue evidence="2">Mixed pool</tissue>
    </source>
</reference>
<keyword evidence="3" id="KW-1185">Reference proteome</keyword>
<accession>A0A1D2N3W6</accession>
<dbReference type="AlphaFoldDB" id="A0A1D2N3W6"/>
<evidence type="ECO:0000256" key="1">
    <source>
        <dbReference type="SAM" id="MobiDB-lite"/>
    </source>
</evidence>
<name>A0A1D2N3W6_ORCCI</name>
<comment type="caution">
    <text evidence="2">The sequence shown here is derived from an EMBL/GenBank/DDBJ whole genome shotgun (WGS) entry which is preliminary data.</text>
</comment>
<dbReference type="EMBL" id="LJIJ01000267">
    <property type="protein sequence ID" value="ODM99625.1"/>
    <property type="molecule type" value="Genomic_DNA"/>
</dbReference>
<feature type="compositionally biased region" description="Low complexity" evidence="1">
    <location>
        <begin position="77"/>
        <end position="88"/>
    </location>
</feature>
<feature type="non-terminal residue" evidence="2">
    <location>
        <position position="152"/>
    </location>
</feature>
<evidence type="ECO:0000313" key="2">
    <source>
        <dbReference type="EMBL" id="ODM99625.1"/>
    </source>
</evidence>
<protein>
    <submittedName>
        <fullName evidence="2">Uncharacterized protein</fullName>
    </submittedName>
</protein>
<gene>
    <name evidence="2" type="ORF">Ocin01_07053</name>
</gene>
<proteinExistence type="predicted"/>
<evidence type="ECO:0000313" key="3">
    <source>
        <dbReference type="Proteomes" id="UP000094527"/>
    </source>
</evidence>
<dbReference type="Proteomes" id="UP000094527">
    <property type="component" value="Unassembled WGS sequence"/>
</dbReference>
<feature type="region of interest" description="Disordered" evidence="1">
    <location>
        <begin position="53"/>
        <end position="100"/>
    </location>
</feature>
<feature type="compositionally biased region" description="Polar residues" evidence="1">
    <location>
        <begin position="53"/>
        <end position="74"/>
    </location>
</feature>
<sequence length="152" mass="16825">MFSFDLASTSSMLAMNDGRIISHYYQPAQTPFYSPYSLKKEWQVRMHAMMDTTNSSSKGLHSSAQHSQAPTSGSPCGGNANNNHNHGGSQQTVKHSPVENCNACPSPNSFNHSQSLKETIGLLLYCSREYGVSVKSEELKKLVELFIFQVFD</sequence>
<organism evidence="2 3">
    <name type="scientific">Orchesella cincta</name>
    <name type="common">Springtail</name>
    <name type="synonym">Podura cincta</name>
    <dbReference type="NCBI Taxonomy" id="48709"/>
    <lineage>
        <taxon>Eukaryota</taxon>
        <taxon>Metazoa</taxon>
        <taxon>Ecdysozoa</taxon>
        <taxon>Arthropoda</taxon>
        <taxon>Hexapoda</taxon>
        <taxon>Collembola</taxon>
        <taxon>Entomobryomorpha</taxon>
        <taxon>Entomobryoidea</taxon>
        <taxon>Orchesellidae</taxon>
        <taxon>Orchesellinae</taxon>
        <taxon>Orchesella</taxon>
    </lineage>
</organism>